<comment type="caution">
    <text evidence="3">The sequence shown here is derived from an EMBL/GenBank/DDBJ whole genome shotgun (WGS) entry which is preliminary data.</text>
</comment>
<dbReference type="Proteomes" id="UP001552521">
    <property type="component" value="Unassembled WGS sequence"/>
</dbReference>
<protein>
    <recommendedName>
        <fullName evidence="5">Lipoprotein</fullName>
    </recommendedName>
</protein>
<evidence type="ECO:0000313" key="3">
    <source>
        <dbReference type="EMBL" id="MEV4681292.1"/>
    </source>
</evidence>
<feature type="region of interest" description="Disordered" evidence="1">
    <location>
        <begin position="175"/>
        <end position="194"/>
    </location>
</feature>
<evidence type="ECO:0000256" key="2">
    <source>
        <dbReference type="SAM" id="SignalP"/>
    </source>
</evidence>
<feature type="signal peptide" evidence="2">
    <location>
        <begin position="1"/>
        <end position="22"/>
    </location>
</feature>
<proteinExistence type="predicted"/>
<evidence type="ECO:0000256" key="1">
    <source>
        <dbReference type="SAM" id="MobiDB-lite"/>
    </source>
</evidence>
<reference evidence="3 4" key="1">
    <citation type="submission" date="2024-06" db="EMBL/GenBank/DDBJ databases">
        <title>The Natural Products Discovery Center: Release of the First 8490 Sequenced Strains for Exploring Actinobacteria Biosynthetic Diversity.</title>
        <authorList>
            <person name="Kalkreuter E."/>
            <person name="Kautsar S.A."/>
            <person name="Yang D."/>
            <person name="Bader C.D."/>
            <person name="Teijaro C.N."/>
            <person name="Fluegel L."/>
            <person name="Davis C.M."/>
            <person name="Simpson J.R."/>
            <person name="Lauterbach L."/>
            <person name="Steele A.D."/>
            <person name="Gui C."/>
            <person name="Meng S."/>
            <person name="Li G."/>
            <person name="Viehrig K."/>
            <person name="Ye F."/>
            <person name="Su P."/>
            <person name="Kiefer A.F."/>
            <person name="Nichols A."/>
            <person name="Cepeda A.J."/>
            <person name="Yan W."/>
            <person name="Fan B."/>
            <person name="Jiang Y."/>
            <person name="Adhikari A."/>
            <person name="Zheng C.-J."/>
            <person name="Schuster L."/>
            <person name="Cowan T.M."/>
            <person name="Smanski M.J."/>
            <person name="Chevrette M.G."/>
            <person name="De Carvalho L.P.S."/>
            <person name="Shen B."/>
        </authorList>
    </citation>
    <scope>NUCLEOTIDE SEQUENCE [LARGE SCALE GENOMIC DNA]</scope>
    <source>
        <strain evidence="3 4">NPDC049344</strain>
    </source>
</reference>
<dbReference type="PROSITE" id="PS51257">
    <property type="entry name" value="PROKAR_LIPOPROTEIN"/>
    <property type="match status" value="1"/>
</dbReference>
<accession>A0ABV3HSH2</accession>
<name>A0ABV3HSH2_9ACTN</name>
<keyword evidence="2" id="KW-0732">Signal</keyword>
<gene>
    <name evidence="3" type="ORF">AB0K36_11010</name>
</gene>
<dbReference type="EMBL" id="JBFAQK010000010">
    <property type="protein sequence ID" value="MEV4681292.1"/>
    <property type="molecule type" value="Genomic_DNA"/>
</dbReference>
<evidence type="ECO:0000313" key="4">
    <source>
        <dbReference type="Proteomes" id="UP001552521"/>
    </source>
</evidence>
<keyword evidence="4" id="KW-1185">Reference proteome</keyword>
<dbReference type="RefSeq" id="WP_364591374.1">
    <property type="nucleotide sequence ID" value="NZ_JBFAQK010000010.1"/>
</dbReference>
<sequence>MRRRIRAATALAALLALTGCGIQETDVIEAGGPATLDVLPAREHRMMGFLLSPDGLLVPSPRSVDTRVWDGGVGPESGTAPKAPSTAKTVAALLAGPNAAEKRAGLSNDPSLPDPSTVVGTEVSGGTARLTLDTPLTPLTGVARQQLVCTVAYAESDNGGVPVVLVGTDGARPAATCDNGARRPAPTVTPSETG</sequence>
<feature type="chain" id="PRO_5047065479" description="Lipoprotein" evidence="2">
    <location>
        <begin position="23"/>
        <end position="194"/>
    </location>
</feature>
<organism evidence="3 4">
    <name type="scientific">Streptomyces kurssanovii</name>
    <dbReference type="NCBI Taxonomy" id="67312"/>
    <lineage>
        <taxon>Bacteria</taxon>
        <taxon>Bacillati</taxon>
        <taxon>Actinomycetota</taxon>
        <taxon>Actinomycetes</taxon>
        <taxon>Kitasatosporales</taxon>
        <taxon>Streptomycetaceae</taxon>
        <taxon>Streptomyces</taxon>
    </lineage>
</organism>
<evidence type="ECO:0008006" key="5">
    <source>
        <dbReference type="Google" id="ProtNLM"/>
    </source>
</evidence>